<dbReference type="EMBL" id="JBHUDJ010000002">
    <property type="protein sequence ID" value="MFD1586254.1"/>
    <property type="molecule type" value="Genomic_DNA"/>
</dbReference>
<evidence type="ECO:0000313" key="1">
    <source>
        <dbReference type="EMBL" id="MFD1586254.1"/>
    </source>
</evidence>
<accession>A0ABD6C874</accession>
<reference evidence="1 2" key="1">
    <citation type="journal article" date="2019" name="Int. J. Syst. Evol. Microbiol.">
        <title>The Global Catalogue of Microorganisms (GCM) 10K type strain sequencing project: providing services to taxonomists for standard genome sequencing and annotation.</title>
        <authorList>
            <consortium name="The Broad Institute Genomics Platform"/>
            <consortium name="The Broad Institute Genome Sequencing Center for Infectious Disease"/>
            <person name="Wu L."/>
            <person name="Ma J."/>
        </authorList>
    </citation>
    <scope>NUCLEOTIDE SEQUENCE [LARGE SCALE GENOMIC DNA]</scope>
    <source>
        <strain evidence="1 2">CGMCC 1.12125</strain>
    </source>
</reference>
<gene>
    <name evidence="1" type="ORF">ACFR9U_04625</name>
</gene>
<dbReference type="Pfam" id="PF15575">
    <property type="entry name" value="Imm49"/>
    <property type="match status" value="1"/>
</dbReference>
<proteinExistence type="predicted"/>
<dbReference type="AlphaFoldDB" id="A0ABD6C874"/>
<sequence length="252" mass="29010">MEIDTTEISDELQRLKDRVQKHQSELSDSNVPPKRVYRVNGFIARKAQRIAIFQIILGDLSQANQWFKRAVEHHISRYKAYEEYAIESHSQSHWDSEPTVLREGFYSALLSGDEGVIQEIVTVSSMMDPEYPNHHRDLLHEYYYVKALAALLQDEDARQYIANMRAFIEDLNPDLVQYFEPLAIALEGIATHDTEQLHEAIEQLVEYHAADIADQPSSAQEYVCLPALALSKLAERHGLEVDIESEYIPQEL</sequence>
<evidence type="ECO:0000313" key="2">
    <source>
        <dbReference type="Proteomes" id="UP001597119"/>
    </source>
</evidence>
<dbReference type="InterPro" id="IPR029074">
    <property type="entry name" value="Imm49"/>
</dbReference>
<protein>
    <submittedName>
        <fullName evidence="1">Immunity 49 family protein</fullName>
    </submittedName>
</protein>
<keyword evidence="2" id="KW-1185">Reference proteome</keyword>
<name>A0ABD6C874_9EURY</name>
<organism evidence="1 2">
    <name type="scientific">Halorientalis brevis</name>
    <dbReference type="NCBI Taxonomy" id="1126241"/>
    <lineage>
        <taxon>Archaea</taxon>
        <taxon>Methanobacteriati</taxon>
        <taxon>Methanobacteriota</taxon>
        <taxon>Stenosarchaea group</taxon>
        <taxon>Halobacteria</taxon>
        <taxon>Halobacteriales</taxon>
        <taxon>Haloarculaceae</taxon>
        <taxon>Halorientalis</taxon>
    </lineage>
</organism>
<dbReference type="Proteomes" id="UP001597119">
    <property type="component" value="Unassembled WGS sequence"/>
</dbReference>
<comment type="caution">
    <text evidence="1">The sequence shown here is derived from an EMBL/GenBank/DDBJ whole genome shotgun (WGS) entry which is preliminary data.</text>
</comment>
<dbReference type="RefSeq" id="WP_247376249.1">
    <property type="nucleotide sequence ID" value="NZ_JALLGV010000002.1"/>
</dbReference>